<evidence type="ECO:0000256" key="8">
    <source>
        <dbReference type="RuleBase" id="RU000642"/>
    </source>
</evidence>
<name>A0A3A1YF47_9GAMM</name>
<dbReference type="InterPro" id="IPR036402">
    <property type="entry name" value="EF-Ts_dimer_sf"/>
</dbReference>
<dbReference type="CDD" id="cd14275">
    <property type="entry name" value="UBA_EF-Ts"/>
    <property type="match status" value="1"/>
</dbReference>
<keyword evidence="5 7" id="KW-0648">Protein biosynthesis</keyword>
<dbReference type="InterPro" id="IPR009060">
    <property type="entry name" value="UBA-like_sf"/>
</dbReference>
<dbReference type="Proteomes" id="UP000265916">
    <property type="component" value="Unassembled WGS sequence"/>
</dbReference>
<dbReference type="InterPro" id="IPR018101">
    <property type="entry name" value="Transl_elong_Ts_CS"/>
</dbReference>
<evidence type="ECO:0000256" key="6">
    <source>
        <dbReference type="ARBA" id="ARBA00025453"/>
    </source>
</evidence>
<dbReference type="RefSeq" id="WP_119532048.1">
    <property type="nucleotide sequence ID" value="NZ_JBHSSP010000026.1"/>
</dbReference>
<dbReference type="InterPro" id="IPR014039">
    <property type="entry name" value="Transl_elong_EFTs/EF1B_dimer"/>
</dbReference>
<reference evidence="11 12" key="1">
    <citation type="submission" date="2017-08" db="EMBL/GenBank/DDBJ databases">
        <title>Reclassification of Bisgaard taxon 37 and 44.</title>
        <authorList>
            <person name="Christensen H."/>
        </authorList>
    </citation>
    <scope>NUCLEOTIDE SEQUENCE [LARGE SCALE GENOMIC DNA]</scope>
    <source>
        <strain evidence="11 12">111</strain>
    </source>
</reference>
<comment type="subcellular location">
    <subcellularLocation>
        <location evidence="7 9">Cytoplasm</location>
    </subcellularLocation>
</comment>
<proteinExistence type="inferred from homology"/>
<protein>
    <recommendedName>
        <fullName evidence="2 7">Elongation factor Ts</fullName>
        <shortName evidence="7">EF-Ts</shortName>
    </recommendedName>
</protein>
<dbReference type="FunFam" id="3.30.479.20:FF:000001">
    <property type="entry name" value="Elongation factor Ts"/>
    <property type="match status" value="1"/>
</dbReference>
<evidence type="ECO:0000256" key="9">
    <source>
        <dbReference type="RuleBase" id="RU000643"/>
    </source>
</evidence>
<dbReference type="EMBL" id="NRJG01000114">
    <property type="protein sequence ID" value="RIY36181.1"/>
    <property type="molecule type" value="Genomic_DNA"/>
</dbReference>
<comment type="function">
    <text evidence="6 7 8">Associates with the EF-Tu.GDP complex and induces the exchange of GDP to GTP. It remains bound to the aminoacyl-tRNA.EF-Tu.GTP complex up to the GTP hydrolysis stage on the ribosome.</text>
</comment>
<evidence type="ECO:0000256" key="5">
    <source>
        <dbReference type="ARBA" id="ARBA00022917"/>
    </source>
</evidence>
<evidence type="ECO:0000259" key="10">
    <source>
        <dbReference type="Pfam" id="PF00889"/>
    </source>
</evidence>
<dbReference type="GO" id="GO:0003746">
    <property type="term" value="F:translation elongation factor activity"/>
    <property type="evidence" value="ECO:0007669"/>
    <property type="project" value="UniProtKB-UniRule"/>
</dbReference>
<dbReference type="OrthoDB" id="9808348at2"/>
<evidence type="ECO:0000313" key="12">
    <source>
        <dbReference type="Proteomes" id="UP000265916"/>
    </source>
</evidence>
<keyword evidence="12" id="KW-1185">Reference proteome</keyword>
<comment type="caution">
    <text evidence="11">The sequence shown here is derived from an EMBL/GenBank/DDBJ whole genome shotgun (WGS) entry which is preliminary data.</text>
</comment>
<dbReference type="Pfam" id="PF00889">
    <property type="entry name" value="EF_TS"/>
    <property type="match status" value="1"/>
</dbReference>
<dbReference type="SUPFAM" id="SSF54713">
    <property type="entry name" value="Elongation factor Ts (EF-Ts), dimerisation domain"/>
    <property type="match status" value="2"/>
</dbReference>
<organism evidence="11 12">
    <name type="scientific">Psittacicella hinzii</name>
    <dbReference type="NCBI Taxonomy" id="2028575"/>
    <lineage>
        <taxon>Bacteria</taxon>
        <taxon>Pseudomonadati</taxon>
        <taxon>Pseudomonadota</taxon>
        <taxon>Gammaproteobacteria</taxon>
        <taxon>Pasteurellales</taxon>
        <taxon>Psittacicellaceae</taxon>
        <taxon>Psittacicella</taxon>
    </lineage>
</organism>
<accession>A0A3A1YF47</accession>
<sequence length="291" mass="31822">MSEITASLVKELRERTGAGIMDCKKALVETNGDIEAAIENMRKNGQAKAAKKAGRVAAEGVVLARITDDKTQGFVVELNCETDFVAKDQSFNEFAKKVADYVLANKVVDVEALKAHFEEERAHLVAKIGENISIRRLAHLEGTFIGGYTHGSKISVLVAVNANNEDVAKKLGMHVASSRPEYTKEEDIPADVLAKELEVQRGIANEDPAFAKKPENIQEQMINGRMAKFKASIALVSQPFVMDPAETVSQFLAKEGVAVERFIRVEVGEGIERKEENFADEVAKIGSSFSK</sequence>
<dbReference type="AlphaFoldDB" id="A0A3A1YF47"/>
<evidence type="ECO:0000313" key="11">
    <source>
        <dbReference type="EMBL" id="RIY36181.1"/>
    </source>
</evidence>
<dbReference type="PANTHER" id="PTHR11741">
    <property type="entry name" value="ELONGATION FACTOR TS"/>
    <property type="match status" value="1"/>
</dbReference>
<feature type="domain" description="Translation elongation factor EFTs/EF1B dimerisation" evidence="10">
    <location>
        <begin position="73"/>
        <end position="269"/>
    </location>
</feature>
<evidence type="ECO:0000256" key="7">
    <source>
        <dbReference type="HAMAP-Rule" id="MF_00050"/>
    </source>
</evidence>
<keyword evidence="4 7" id="KW-0251">Elongation factor</keyword>
<evidence type="ECO:0000256" key="3">
    <source>
        <dbReference type="ARBA" id="ARBA00022490"/>
    </source>
</evidence>
<evidence type="ECO:0000256" key="1">
    <source>
        <dbReference type="ARBA" id="ARBA00005532"/>
    </source>
</evidence>
<evidence type="ECO:0000256" key="2">
    <source>
        <dbReference type="ARBA" id="ARBA00016956"/>
    </source>
</evidence>
<dbReference type="NCBIfam" id="TIGR00116">
    <property type="entry name" value="tsf"/>
    <property type="match status" value="1"/>
</dbReference>
<evidence type="ECO:0000256" key="4">
    <source>
        <dbReference type="ARBA" id="ARBA00022768"/>
    </source>
</evidence>
<dbReference type="PANTHER" id="PTHR11741:SF0">
    <property type="entry name" value="ELONGATION FACTOR TS, MITOCHONDRIAL"/>
    <property type="match status" value="1"/>
</dbReference>
<dbReference type="HAMAP" id="MF_00050">
    <property type="entry name" value="EF_Ts"/>
    <property type="match status" value="1"/>
</dbReference>
<dbReference type="Gene3D" id="3.30.479.20">
    <property type="entry name" value="Elongation factor Ts, dimerisation domain"/>
    <property type="match status" value="2"/>
</dbReference>
<dbReference type="GO" id="GO:0005737">
    <property type="term" value="C:cytoplasm"/>
    <property type="evidence" value="ECO:0007669"/>
    <property type="project" value="UniProtKB-SubCell"/>
</dbReference>
<dbReference type="PROSITE" id="PS01127">
    <property type="entry name" value="EF_TS_2"/>
    <property type="match status" value="1"/>
</dbReference>
<dbReference type="Gene3D" id="1.10.8.10">
    <property type="entry name" value="DNA helicase RuvA subunit, C-terminal domain"/>
    <property type="match status" value="1"/>
</dbReference>
<comment type="similarity">
    <text evidence="1 7 8">Belongs to the EF-Ts family.</text>
</comment>
<dbReference type="FunFam" id="1.10.8.10:FF:000001">
    <property type="entry name" value="Elongation factor Ts"/>
    <property type="match status" value="1"/>
</dbReference>
<feature type="region of interest" description="Involved in Mg(2+) ion dislocation from EF-Tu" evidence="7">
    <location>
        <begin position="82"/>
        <end position="85"/>
    </location>
</feature>
<keyword evidence="3 7" id="KW-0963">Cytoplasm</keyword>
<dbReference type="PROSITE" id="PS01126">
    <property type="entry name" value="EF_TS_1"/>
    <property type="match status" value="1"/>
</dbReference>
<dbReference type="InterPro" id="IPR001816">
    <property type="entry name" value="Transl_elong_EFTs/EF1B"/>
</dbReference>
<dbReference type="SUPFAM" id="SSF46934">
    <property type="entry name" value="UBA-like"/>
    <property type="match status" value="1"/>
</dbReference>
<dbReference type="Gene3D" id="1.10.286.20">
    <property type="match status" value="1"/>
</dbReference>
<gene>
    <name evidence="7 11" type="primary">tsf</name>
    <name evidence="11" type="ORF">CKF58_06200</name>
</gene>